<dbReference type="AntiFam" id="ANF00057">
    <property type="entry name" value="Translation of E. coli type CRISPR repeat"/>
</dbReference>
<dbReference type="AlphaFoldDB" id="A0A377C356"/>
<dbReference type="EMBL" id="UGEX01000001">
    <property type="protein sequence ID" value="STL83316.1"/>
    <property type="molecule type" value="Genomic_DNA"/>
</dbReference>
<dbReference type="Proteomes" id="UP000254088">
    <property type="component" value="Unassembled WGS sequence"/>
</dbReference>
<proteinExistence type="predicted"/>
<name>A0A377C356_ECOLX</name>
<dbReference type="AntiFam" id="ANF00006">
    <property type="entry name" value="Translation of CRISPR region"/>
</dbReference>
<sequence length="206" mass="22427">MISIIASSAPGLSPLARGTLTAWYAESHPERFIPAGAGNTEASNIWWTKRTVYPRWRGEHCTRRVLATGHPGLSPLARGTRICQRLCGAVNRFIPAGAGNTTPATCFASRSAVYPRWRGEHVIANRGEINRCGLSPLARGTPNWISLNAAAWRFIPAGAGNTSSRRASKSFNSVYPRWRGEHPPLFFHRPCSCGLSPLARGTLPDP</sequence>
<accession>A0A377C356</accession>
<organism evidence="1 2">
    <name type="scientific">Escherichia coli</name>
    <dbReference type="NCBI Taxonomy" id="562"/>
    <lineage>
        <taxon>Bacteria</taxon>
        <taxon>Pseudomonadati</taxon>
        <taxon>Pseudomonadota</taxon>
        <taxon>Gammaproteobacteria</taxon>
        <taxon>Enterobacterales</taxon>
        <taxon>Enterobacteriaceae</taxon>
        <taxon>Escherichia</taxon>
    </lineage>
</organism>
<protein>
    <submittedName>
        <fullName evidence="1">Domain of uncharacterized function (DUF2825)</fullName>
    </submittedName>
</protein>
<gene>
    <name evidence="1" type="ORF">NCTC10429_01781</name>
</gene>
<evidence type="ECO:0000313" key="1">
    <source>
        <dbReference type="EMBL" id="STL83316.1"/>
    </source>
</evidence>
<reference evidence="1 2" key="1">
    <citation type="submission" date="2018-06" db="EMBL/GenBank/DDBJ databases">
        <authorList>
            <consortium name="Pathogen Informatics"/>
            <person name="Doyle S."/>
        </authorList>
    </citation>
    <scope>NUCLEOTIDE SEQUENCE [LARGE SCALE GENOMIC DNA]</scope>
    <source>
        <strain evidence="1 2">NCTC10429</strain>
    </source>
</reference>
<evidence type="ECO:0000313" key="2">
    <source>
        <dbReference type="Proteomes" id="UP000254088"/>
    </source>
</evidence>